<feature type="compositionally biased region" description="Low complexity" evidence="3">
    <location>
        <begin position="932"/>
        <end position="942"/>
    </location>
</feature>
<dbReference type="Gene3D" id="1.25.40.410">
    <property type="match status" value="1"/>
</dbReference>
<evidence type="ECO:0000256" key="2">
    <source>
        <dbReference type="PROSITE-ProRule" id="PRU00984"/>
    </source>
</evidence>
<gene>
    <name evidence="5" type="ORF">DUI87_32589</name>
</gene>
<proteinExistence type="inferred from homology"/>
<dbReference type="PANTHER" id="PTHR45653">
    <property type="entry name" value="DEDICATOR OF CYTOKINESIS"/>
    <property type="match status" value="1"/>
</dbReference>
<dbReference type="InterPro" id="IPR027357">
    <property type="entry name" value="DOCKER_dom"/>
</dbReference>
<evidence type="ECO:0000313" key="6">
    <source>
        <dbReference type="Proteomes" id="UP000269221"/>
    </source>
</evidence>
<feature type="region of interest" description="Disordered" evidence="3">
    <location>
        <begin position="932"/>
        <end position="985"/>
    </location>
</feature>
<dbReference type="OrthoDB" id="18896at2759"/>
<dbReference type="GO" id="GO:0005737">
    <property type="term" value="C:cytoplasm"/>
    <property type="evidence" value="ECO:0007669"/>
    <property type="project" value="TreeGrafter"/>
</dbReference>
<dbReference type="Pfam" id="PF06920">
    <property type="entry name" value="DHR-2_Lobe_A"/>
    <property type="match status" value="1"/>
</dbReference>
<feature type="compositionally biased region" description="Low complexity" evidence="3">
    <location>
        <begin position="824"/>
        <end position="843"/>
    </location>
</feature>
<dbReference type="GO" id="GO:0016477">
    <property type="term" value="P:cell migration"/>
    <property type="evidence" value="ECO:0007669"/>
    <property type="project" value="TreeGrafter"/>
</dbReference>
<dbReference type="GO" id="GO:0005886">
    <property type="term" value="C:plasma membrane"/>
    <property type="evidence" value="ECO:0007669"/>
    <property type="project" value="TreeGrafter"/>
</dbReference>
<reference evidence="5 6" key="1">
    <citation type="submission" date="2018-07" db="EMBL/GenBank/DDBJ databases">
        <title>A high quality draft genome assembly of the barn swallow (H. rustica rustica).</title>
        <authorList>
            <person name="Formenti G."/>
            <person name="Chiara M."/>
            <person name="Poveda L."/>
            <person name="Francoijs K.-J."/>
            <person name="Bonisoli-Alquati A."/>
            <person name="Canova L."/>
            <person name="Gianfranceschi L."/>
            <person name="Horner D.S."/>
            <person name="Saino N."/>
        </authorList>
    </citation>
    <scope>NUCLEOTIDE SEQUENCE [LARGE SCALE GENOMIC DNA]</scope>
    <source>
        <strain evidence="5">Chelidonia</strain>
        <tissue evidence="5">Blood</tissue>
    </source>
</reference>
<evidence type="ECO:0000256" key="3">
    <source>
        <dbReference type="SAM" id="MobiDB-lite"/>
    </source>
</evidence>
<sequence length="1131" mass="127863">MLTPAPCGQCQCGIFGNADPCSLWALSIGIFGNADPCSLWAVSIGIFGNADPCSLWAVSIGIFGNADPCSLWAVSIGIFGNADPCSLWALSIGMFGNADPCSLWAVSIGMFGNADPCSLWVARSVLFSKFIQSIPDNQLVRQKLNCLTKIVESDLFKQAECRDALLPLLIDQLSGQLDDNSSKPDHEASSQLLSSVLEVLDRKDVGATALHIQLMMERLLRRINRTVIGMSRQSPHMGIFVACMTAILRQMDDFHYSHYINTFKTRQDVIDFLMETFIMFKDLIGKNVYAADWMVMNMMQSRYGDMRKEIGFKIRDMWYNLGPHKIKFIPAMVGPILEVTLVPEPELRKATIPIFFDMMQCEFNFSGNGNFHKFENELITKLDQEVEGGRGDEQYKILLEKLLLEHCRKHKYLAASGEVFALLVSSLLENLLDYRTIMHDESKENRMSCTVNVLNFYKEKKREDIYIRYLYKLRDLHTDCENFTEAAYTLLLHAELLQWSEKPCVPHLLQRDTYYVYSQLELKEKLYQEIISFFDRGKKKRATFYENIMKAMRPQPEYFAVGYYGQGFPSFLRNKIFIYRGKEYERREDFNLKLLTQFPSAEKMTSTAPPAEEIKASSKQCIFGYYRANEVQQFTYSRPVRKGEKDPDNEFANMWIERTTYTTAYSFPGILKWFEVKQVTTEEISPLENAIETMELTNERITNIVQQHTWDRSLPVHPLSMLLNGIVDPAVMGGYTNYEKMPLLAEGIRIHGEKLTEQLRPLHERLTACFKELRRKVEKQYGVITLPPALTDRKPSRSGSVVLPYIMSSTLRRLSVTSVASSVVSTSSTSSDGASSRPGSDGSTLEPLLERRTSTSSRAEELPVKDDGDNRISKLKRKEWSISRSQVIVEKEPEAELTSQMVPSWVWQGQGTAGKAQRPKSLQLGDNRLTLLPSSSLQQSTCSPPPITPKTPRTQSFPSLQADGLATPPPPPPKSKPYESSTPRNSLEELPLAIGKFPKTRQELPLAIGKISKTHQELPLAIKKSPNPSGITFGNWKNLQTHQELPLAIENIPKTHQELPLVIEKSPNPSGITFGNWKNLQNPSGITFGNWKISKTRQELPLAIEKSPNPSGITFGNWKIPENPSGITFGS</sequence>
<dbReference type="InterPro" id="IPR026791">
    <property type="entry name" value="DOCK"/>
</dbReference>
<dbReference type="PANTHER" id="PTHR45653:SF3">
    <property type="entry name" value="DEDICATOR OF CYTOKINESIS PROTEIN 5"/>
    <property type="match status" value="1"/>
</dbReference>
<feature type="compositionally biased region" description="Basic and acidic residues" evidence="3">
    <location>
        <begin position="848"/>
        <end position="870"/>
    </location>
</feature>
<dbReference type="InterPro" id="IPR043161">
    <property type="entry name" value="DOCK_C_lobe_A"/>
</dbReference>
<dbReference type="GO" id="GO:0007520">
    <property type="term" value="P:myoblast fusion"/>
    <property type="evidence" value="ECO:0007669"/>
    <property type="project" value="TreeGrafter"/>
</dbReference>
<name>A0A3M0INN2_HIRRU</name>
<comment type="caution">
    <text evidence="5">The sequence shown here is derived from an EMBL/GenBank/DDBJ whole genome shotgun (WGS) entry which is preliminary data.</text>
</comment>
<dbReference type="AlphaFoldDB" id="A0A3M0INN2"/>
<dbReference type="EMBL" id="QRBI01000240">
    <property type="protein sequence ID" value="RMB90991.1"/>
    <property type="molecule type" value="Genomic_DNA"/>
</dbReference>
<accession>A0A3M0INN2</accession>
<dbReference type="InterPro" id="IPR046770">
    <property type="entry name" value="DOCKER_Lobe_B"/>
</dbReference>
<organism evidence="5 6">
    <name type="scientific">Hirundo rustica rustica</name>
    <dbReference type="NCBI Taxonomy" id="333673"/>
    <lineage>
        <taxon>Eukaryota</taxon>
        <taxon>Metazoa</taxon>
        <taxon>Chordata</taxon>
        <taxon>Craniata</taxon>
        <taxon>Vertebrata</taxon>
        <taxon>Euteleostomi</taxon>
        <taxon>Archelosauria</taxon>
        <taxon>Archosauria</taxon>
        <taxon>Dinosauria</taxon>
        <taxon>Saurischia</taxon>
        <taxon>Theropoda</taxon>
        <taxon>Coelurosauria</taxon>
        <taxon>Aves</taxon>
        <taxon>Neognathae</taxon>
        <taxon>Neoaves</taxon>
        <taxon>Telluraves</taxon>
        <taxon>Australaves</taxon>
        <taxon>Passeriformes</taxon>
        <taxon>Sylvioidea</taxon>
        <taxon>Hirundinidae</taxon>
        <taxon>Hirundo</taxon>
    </lineage>
</organism>
<dbReference type="InterPro" id="IPR056372">
    <property type="entry name" value="TPR_DOCK"/>
</dbReference>
<dbReference type="Pfam" id="PF23554">
    <property type="entry name" value="TPR_DOCK"/>
    <property type="match status" value="1"/>
</dbReference>
<dbReference type="STRING" id="333673.A0A3M0INN2"/>
<keyword evidence="1" id="KW-0344">Guanine-nucleotide releasing factor</keyword>
<keyword evidence="6" id="KW-1185">Reference proteome</keyword>
<dbReference type="Proteomes" id="UP000269221">
    <property type="component" value="Unassembled WGS sequence"/>
</dbReference>
<dbReference type="GO" id="GO:0007264">
    <property type="term" value="P:small GTPase-mediated signal transduction"/>
    <property type="evidence" value="ECO:0007669"/>
    <property type="project" value="InterPro"/>
</dbReference>
<protein>
    <recommendedName>
        <fullName evidence="4">DOCKER domain-containing protein</fullName>
    </recommendedName>
</protein>
<dbReference type="GO" id="GO:0031267">
    <property type="term" value="F:small GTPase binding"/>
    <property type="evidence" value="ECO:0007669"/>
    <property type="project" value="TreeGrafter"/>
</dbReference>
<dbReference type="GO" id="GO:0005085">
    <property type="term" value="F:guanyl-nucleotide exchange factor activity"/>
    <property type="evidence" value="ECO:0007669"/>
    <property type="project" value="UniProtKB-KW"/>
</dbReference>
<evidence type="ECO:0000256" key="1">
    <source>
        <dbReference type="ARBA" id="ARBA00022658"/>
    </source>
</evidence>
<dbReference type="Pfam" id="PF20422">
    <property type="entry name" value="DHR-2_Lobe_B"/>
    <property type="match status" value="1"/>
</dbReference>
<evidence type="ECO:0000259" key="4">
    <source>
        <dbReference type="PROSITE" id="PS51651"/>
    </source>
</evidence>
<dbReference type="InterPro" id="IPR046769">
    <property type="entry name" value="DOCKER_Lobe_A"/>
</dbReference>
<feature type="domain" description="DOCKER" evidence="4">
    <location>
        <begin position="386"/>
        <end position="819"/>
    </location>
</feature>
<dbReference type="InterPro" id="IPR016024">
    <property type="entry name" value="ARM-type_fold"/>
</dbReference>
<dbReference type="SUPFAM" id="SSF48371">
    <property type="entry name" value="ARM repeat"/>
    <property type="match status" value="1"/>
</dbReference>
<comment type="similarity">
    <text evidence="2">Belongs to the DOCK family.</text>
</comment>
<evidence type="ECO:0000313" key="5">
    <source>
        <dbReference type="EMBL" id="RMB90991.1"/>
    </source>
</evidence>
<dbReference type="Gene3D" id="1.20.58.740">
    <property type="match status" value="2"/>
</dbReference>
<feature type="region of interest" description="Disordered" evidence="3">
    <location>
        <begin position="824"/>
        <end position="870"/>
    </location>
</feature>
<dbReference type="PROSITE" id="PS51651">
    <property type="entry name" value="DOCKER"/>
    <property type="match status" value="1"/>
</dbReference>
<dbReference type="InterPro" id="IPR043162">
    <property type="entry name" value="DOCK_C_lobe_C"/>
</dbReference>